<protein>
    <submittedName>
        <fullName evidence="2">Uncharacterized protein</fullName>
    </submittedName>
</protein>
<evidence type="ECO:0000313" key="2">
    <source>
        <dbReference type="EMBL" id="KAF9762536.1"/>
    </source>
</evidence>
<dbReference type="Proteomes" id="UP000740883">
    <property type="component" value="Unassembled WGS sequence"/>
</dbReference>
<feature type="signal peptide" evidence="1">
    <location>
        <begin position="1"/>
        <end position="17"/>
    </location>
</feature>
<proteinExistence type="predicted"/>
<evidence type="ECO:0000313" key="3">
    <source>
        <dbReference type="Proteomes" id="UP000740883"/>
    </source>
</evidence>
<keyword evidence="1" id="KW-0732">Signal</keyword>
<dbReference type="EMBL" id="SBJO01000158">
    <property type="protein sequence ID" value="KAF9762536.1"/>
    <property type="molecule type" value="Genomic_DNA"/>
</dbReference>
<feature type="chain" id="PRO_5040414270" evidence="1">
    <location>
        <begin position="18"/>
        <end position="275"/>
    </location>
</feature>
<accession>A0A9P6H088</accession>
<sequence>MLFICTSLFLWILLVLSADQYKGDRNVPVYIYNYNFTGPRLGGSYNNATVLVIDAQNGMFFTDIKISDMLISDCSEFQSTAVIQNSSNLRRLIKAKNFKEPIFRLIIKDCFHKGKLFVTDLLYISSKNYLEMFDSVTVKHFRIVAYLWCMMQDMNESPAVREIVNKAIPNLDTFANVISAIYVISKKAFEIKNESQASAWENWRDFLDNLKDFKSTSESWSVHDEILSSCLYWLENRASSDLMDYVEMFTSCDPLENKLVRLIEKKQFLEIIKMV</sequence>
<keyword evidence="3" id="KW-1185">Reference proteome</keyword>
<comment type="caution">
    <text evidence="2">The sequence shown here is derived from an EMBL/GenBank/DDBJ whole genome shotgun (WGS) entry which is preliminary data.</text>
</comment>
<dbReference type="AlphaFoldDB" id="A0A9P6H088"/>
<name>A0A9P6H088_9MICR</name>
<organism evidence="2 3">
    <name type="scientific">Nosema granulosis</name>
    <dbReference type="NCBI Taxonomy" id="83296"/>
    <lineage>
        <taxon>Eukaryota</taxon>
        <taxon>Fungi</taxon>
        <taxon>Fungi incertae sedis</taxon>
        <taxon>Microsporidia</taxon>
        <taxon>Nosematidae</taxon>
        <taxon>Nosema</taxon>
    </lineage>
</organism>
<reference evidence="2 3" key="1">
    <citation type="journal article" date="2020" name="Genome Biol. Evol.">
        <title>Comparative genomics of strictly vertically transmitted, feminizing microsporidia endosymbionts of amphipod crustaceans.</title>
        <authorList>
            <person name="Cormier A."/>
            <person name="Chebbi M.A."/>
            <person name="Giraud I."/>
            <person name="Wattier R."/>
            <person name="Teixeira M."/>
            <person name="Gilbert C."/>
            <person name="Rigaud T."/>
            <person name="Cordaux R."/>
        </authorList>
    </citation>
    <scope>NUCLEOTIDE SEQUENCE [LARGE SCALE GENOMIC DNA]</scope>
    <source>
        <strain evidence="2 3">Ou3-Ou53</strain>
    </source>
</reference>
<gene>
    <name evidence="2" type="ORF">NGRA_1952</name>
</gene>
<evidence type="ECO:0000256" key="1">
    <source>
        <dbReference type="SAM" id="SignalP"/>
    </source>
</evidence>